<keyword evidence="2" id="KW-0934">Plastid</keyword>
<dbReference type="PANTHER" id="PTHR31906">
    <property type="entry name" value="PLASTID-LIPID-ASSOCIATED PROTEIN 4, CHLOROPLASTIC-RELATED"/>
    <property type="match status" value="1"/>
</dbReference>
<keyword evidence="6" id="KW-1185">Reference proteome</keyword>
<dbReference type="AlphaFoldDB" id="A0A448ZQE4"/>
<dbReference type="EMBL" id="CAACVS010000636">
    <property type="protein sequence ID" value="VEU44265.1"/>
    <property type="molecule type" value="Genomic_DNA"/>
</dbReference>
<feature type="compositionally biased region" description="Low complexity" evidence="3">
    <location>
        <begin position="18"/>
        <end position="30"/>
    </location>
</feature>
<accession>A0A448ZQE4</accession>
<dbReference type="InterPro" id="IPR039633">
    <property type="entry name" value="PAP"/>
</dbReference>
<reference evidence="5 6" key="1">
    <citation type="submission" date="2019-01" db="EMBL/GenBank/DDBJ databases">
        <authorList>
            <person name="Ferrante I. M."/>
        </authorList>
    </citation>
    <scope>NUCLEOTIDE SEQUENCE [LARGE SCALE GENOMIC DNA]</scope>
    <source>
        <strain evidence="5 6">B856</strain>
    </source>
</reference>
<evidence type="ECO:0000256" key="3">
    <source>
        <dbReference type="SAM" id="MobiDB-lite"/>
    </source>
</evidence>
<evidence type="ECO:0000259" key="4">
    <source>
        <dbReference type="Pfam" id="PF04755"/>
    </source>
</evidence>
<feature type="compositionally biased region" description="Polar residues" evidence="3">
    <location>
        <begin position="92"/>
        <end position="102"/>
    </location>
</feature>
<dbReference type="OrthoDB" id="429034at2759"/>
<dbReference type="InterPro" id="IPR006843">
    <property type="entry name" value="PAP/fibrillin_dom"/>
</dbReference>
<feature type="domain" description="Plastid lipid-associated protein/fibrillin conserved" evidence="4">
    <location>
        <begin position="101"/>
        <end position="265"/>
    </location>
</feature>
<evidence type="ECO:0000313" key="6">
    <source>
        <dbReference type="Proteomes" id="UP000291116"/>
    </source>
</evidence>
<evidence type="ECO:0000313" key="5">
    <source>
        <dbReference type="EMBL" id="VEU44265.1"/>
    </source>
</evidence>
<protein>
    <recommendedName>
        <fullName evidence="4">Plastid lipid-associated protein/fibrillin conserved domain-containing protein</fullName>
    </recommendedName>
</protein>
<name>A0A448ZQE4_9STRA</name>
<evidence type="ECO:0000256" key="1">
    <source>
        <dbReference type="ARBA" id="ARBA00004474"/>
    </source>
</evidence>
<feature type="region of interest" description="Disordered" evidence="3">
    <location>
        <begin position="82"/>
        <end position="102"/>
    </location>
</feature>
<feature type="region of interest" description="Disordered" evidence="3">
    <location>
        <begin position="220"/>
        <end position="243"/>
    </location>
</feature>
<feature type="region of interest" description="Disordered" evidence="3">
    <location>
        <begin position="14"/>
        <end position="37"/>
    </location>
</feature>
<gene>
    <name evidence="5" type="ORF">PSNMU_V1.4_AUG-EV-PASAV3_0113530</name>
</gene>
<proteinExistence type="predicted"/>
<comment type="subcellular location">
    <subcellularLocation>
        <location evidence="1">Plastid</location>
    </subcellularLocation>
</comment>
<organism evidence="5 6">
    <name type="scientific">Pseudo-nitzschia multistriata</name>
    <dbReference type="NCBI Taxonomy" id="183589"/>
    <lineage>
        <taxon>Eukaryota</taxon>
        <taxon>Sar</taxon>
        <taxon>Stramenopiles</taxon>
        <taxon>Ochrophyta</taxon>
        <taxon>Bacillariophyta</taxon>
        <taxon>Bacillariophyceae</taxon>
        <taxon>Bacillariophycidae</taxon>
        <taxon>Bacillariales</taxon>
        <taxon>Bacillariaceae</taxon>
        <taxon>Pseudo-nitzschia</taxon>
    </lineage>
</organism>
<dbReference type="GO" id="GO:0009536">
    <property type="term" value="C:plastid"/>
    <property type="evidence" value="ECO:0007669"/>
    <property type="project" value="UniProtKB-SubCell"/>
</dbReference>
<dbReference type="Pfam" id="PF04755">
    <property type="entry name" value="PAP_fibrillin"/>
    <property type="match status" value="1"/>
</dbReference>
<dbReference type="Proteomes" id="UP000291116">
    <property type="component" value="Unassembled WGS sequence"/>
</dbReference>
<sequence length="334" mass="36401">MAIGWAILPFPHDTRNVASTTSTTTANKNTGIGESTLPLPSSSGLASMIPTMPFGAPATNATIPPERSLLIEEYASLLEEQNIGSGGDPRGFSTTTTNNAESSKLSGSWRLLYSNAPEIVGLARGLPLGFRLGPTYQPLDTRLGFFENTARLEHPYRLASLETIVVGRVRPSAIGSLNAVGVENNKNNRVDIEFELIIFQVDELLGKALEEPIRRTLVPNKKKTASSDEPSRATAKQSALPANDQTYLDQQMRIVRGGDGSLFVFSRDNDTASRMKTASERETLFASVNKNKKFSLVEETPLGEELEIAEQQTDDTGVPAEIQFLFKDRTKKGR</sequence>
<evidence type="ECO:0000256" key="2">
    <source>
        <dbReference type="ARBA" id="ARBA00022640"/>
    </source>
</evidence>